<name>A0A3P3WA99_9FLAO</name>
<protein>
    <submittedName>
        <fullName evidence="1">DUF4286 family protein</fullName>
    </submittedName>
</protein>
<dbReference type="Pfam" id="PF14114">
    <property type="entry name" value="DUF4286"/>
    <property type="match status" value="1"/>
</dbReference>
<dbReference type="OrthoDB" id="1121837at2"/>
<gene>
    <name evidence="1" type="ORF">EG240_08460</name>
</gene>
<sequence>MIIYNITVNIDESVHNEWLEWMQNEHIANMIATGKFTSARLVKVLVNEDMGGVTYSVQYASPDKETLDAYYKENEAALDMEARKRFADKMLTFCTELEIISEH</sequence>
<evidence type="ECO:0000313" key="1">
    <source>
        <dbReference type="EMBL" id="RRJ90549.1"/>
    </source>
</evidence>
<dbReference type="AlphaFoldDB" id="A0A3P3WA99"/>
<evidence type="ECO:0000313" key="2">
    <source>
        <dbReference type="Proteomes" id="UP000275719"/>
    </source>
</evidence>
<accession>A0A3P3WA99</accession>
<organism evidence="1 2">
    <name type="scientific">Paenimyroides tangerinum</name>
    <dbReference type="NCBI Taxonomy" id="2488728"/>
    <lineage>
        <taxon>Bacteria</taxon>
        <taxon>Pseudomonadati</taxon>
        <taxon>Bacteroidota</taxon>
        <taxon>Flavobacteriia</taxon>
        <taxon>Flavobacteriales</taxon>
        <taxon>Flavobacteriaceae</taxon>
        <taxon>Paenimyroides</taxon>
    </lineage>
</organism>
<reference evidence="1 2" key="1">
    <citation type="submission" date="2018-11" db="EMBL/GenBank/DDBJ databases">
        <title>Flavobacterium sp. nov., YIM 102701-2 draft genome.</title>
        <authorList>
            <person name="Li G."/>
            <person name="Jiang Y."/>
        </authorList>
    </citation>
    <scope>NUCLEOTIDE SEQUENCE [LARGE SCALE GENOMIC DNA]</scope>
    <source>
        <strain evidence="1 2">YIM 102701-2</strain>
    </source>
</reference>
<comment type="caution">
    <text evidence="1">The sequence shown here is derived from an EMBL/GenBank/DDBJ whole genome shotgun (WGS) entry which is preliminary data.</text>
</comment>
<dbReference type="InterPro" id="IPR025563">
    <property type="entry name" value="DUF4286"/>
</dbReference>
<dbReference type="Proteomes" id="UP000275719">
    <property type="component" value="Unassembled WGS sequence"/>
</dbReference>
<proteinExistence type="predicted"/>
<keyword evidence="2" id="KW-1185">Reference proteome</keyword>
<dbReference type="RefSeq" id="WP_125018958.1">
    <property type="nucleotide sequence ID" value="NZ_RQVQ01000016.1"/>
</dbReference>
<dbReference type="EMBL" id="RQVQ01000016">
    <property type="protein sequence ID" value="RRJ90549.1"/>
    <property type="molecule type" value="Genomic_DNA"/>
</dbReference>